<keyword evidence="2" id="KW-0812">Transmembrane</keyword>
<organism evidence="3">
    <name type="scientific">Jonesiaceae bacterium BS-20</name>
    <dbReference type="NCBI Taxonomy" id="3120821"/>
    <lineage>
        <taxon>Bacteria</taxon>
        <taxon>Bacillati</taxon>
        <taxon>Actinomycetota</taxon>
        <taxon>Actinomycetes</taxon>
        <taxon>Micrococcales</taxon>
        <taxon>Jonesiaceae</taxon>
    </lineage>
</organism>
<feature type="region of interest" description="Disordered" evidence="1">
    <location>
        <begin position="443"/>
        <end position="490"/>
    </location>
</feature>
<evidence type="ECO:0000313" key="3">
    <source>
        <dbReference type="EMBL" id="XBH22980.1"/>
    </source>
</evidence>
<accession>A0AAU7E0D0</accession>
<name>A0AAU7E0D0_9MICO</name>
<feature type="transmembrane region" description="Helical" evidence="2">
    <location>
        <begin position="39"/>
        <end position="60"/>
    </location>
</feature>
<feature type="region of interest" description="Disordered" evidence="1">
    <location>
        <begin position="294"/>
        <end position="317"/>
    </location>
</feature>
<feature type="compositionally biased region" description="Low complexity" evidence="1">
    <location>
        <begin position="295"/>
        <end position="309"/>
    </location>
</feature>
<dbReference type="EMBL" id="CP146203">
    <property type="protein sequence ID" value="XBH22980.1"/>
    <property type="molecule type" value="Genomic_DNA"/>
</dbReference>
<dbReference type="AlphaFoldDB" id="A0AAU7E0D0"/>
<feature type="transmembrane region" description="Helical" evidence="2">
    <location>
        <begin position="12"/>
        <end position="33"/>
    </location>
</feature>
<feature type="transmembrane region" description="Helical" evidence="2">
    <location>
        <begin position="67"/>
        <end position="87"/>
    </location>
</feature>
<gene>
    <name evidence="3" type="ORF">V5R04_07150</name>
</gene>
<keyword evidence="2" id="KW-1133">Transmembrane helix</keyword>
<proteinExistence type="predicted"/>
<sequence>MNSSRSTGVANGLIFIGVIALLGALYWLFPAQIGGLGRAFWYSVPLKVIVIGFIISLALLVRGEGPFIVGLILTGLVAVGTGVGSHYHRASQPYTSVDHVQGTQDTYRWRQPWVTAAAVAPSKAGAITGDFITEHTKYLPGVDAYSTPVVARGIFSGYSELVVQEHGKSVATVCKFKEQTPRPGGPFHQSLSRAVARVSPMLKFEDRDTWAYCHKDGYAELVVPVTKYKGFPEGHQVPAGIVVLDGVTVTHIANVEPGEYPGPVYPASIAAMQRASTVTATGWWDMRLKRAGYETTSGGTSTPSSSSGSDEATDQPDIANPSEILLALENNQGWDYVTPLVPRGASSSIVAVSSVAADQVTSGQFNDLEIRTLESPRLGNQALTLEIESQFPQLNWRANGLGVVEVLPLSQGQWSATVANRTTPMRQVNVDLDGTVCLTDIGGGNSTCDTPTNTDNDDNNDNHELDPPPAMDDEPQVQVPQSTELDGLTSEELIELQRHVNEEVARRFETAVNTTSKEDHR</sequence>
<reference evidence="3" key="1">
    <citation type="submission" date="2024-02" db="EMBL/GenBank/DDBJ databases">
        <title>Tomenella chthoni gen. nov. sp. nov., a member of the family Jonesiaceae isolated from bat guano.</title>
        <authorList>
            <person name="Miller S.L."/>
            <person name="King J."/>
            <person name="Sankaranarayanan K."/>
            <person name="Lawson P.A."/>
        </authorList>
    </citation>
    <scope>NUCLEOTIDE SEQUENCE</scope>
    <source>
        <strain evidence="3">BS-20</strain>
    </source>
</reference>
<evidence type="ECO:0000256" key="1">
    <source>
        <dbReference type="SAM" id="MobiDB-lite"/>
    </source>
</evidence>
<protein>
    <submittedName>
        <fullName evidence="3">Uncharacterized protein</fullName>
    </submittedName>
</protein>
<keyword evidence="2" id="KW-0472">Membrane</keyword>
<evidence type="ECO:0000256" key="2">
    <source>
        <dbReference type="SAM" id="Phobius"/>
    </source>
</evidence>